<evidence type="ECO:0000256" key="1">
    <source>
        <dbReference type="SAM" id="MobiDB-lite"/>
    </source>
</evidence>
<feature type="region of interest" description="Disordered" evidence="1">
    <location>
        <begin position="171"/>
        <end position="194"/>
    </location>
</feature>
<dbReference type="NCBIfam" id="TIGR02337">
    <property type="entry name" value="HpaR"/>
    <property type="match status" value="1"/>
</dbReference>
<accession>A0A4R3LQR3</accession>
<proteinExistence type="predicted"/>
<feature type="compositionally biased region" description="Low complexity" evidence="1">
    <location>
        <begin position="12"/>
        <end position="27"/>
    </location>
</feature>
<comment type="caution">
    <text evidence="3">The sequence shown here is derived from an EMBL/GenBank/DDBJ whole genome shotgun (WGS) entry which is preliminary data.</text>
</comment>
<dbReference type="EMBL" id="SMAI01000015">
    <property type="protein sequence ID" value="TCT02046.1"/>
    <property type="molecule type" value="Genomic_DNA"/>
</dbReference>
<dbReference type="GO" id="GO:0003677">
    <property type="term" value="F:DNA binding"/>
    <property type="evidence" value="ECO:0007669"/>
    <property type="project" value="InterPro"/>
</dbReference>
<protein>
    <submittedName>
        <fullName evidence="3">MarR family transcriptional regulator</fullName>
    </submittedName>
</protein>
<dbReference type="InterPro" id="IPR039422">
    <property type="entry name" value="MarR/SlyA-like"/>
</dbReference>
<dbReference type="PANTHER" id="PTHR33164">
    <property type="entry name" value="TRANSCRIPTIONAL REGULATOR, MARR FAMILY"/>
    <property type="match status" value="1"/>
</dbReference>
<name>A0A4R3LQR3_9HYPH</name>
<keyword evidence="4" id="KW-1185">Reference proteome</keyword>
<feature type="region of interest" description="Disordered" evidence="1">
    <location>
        <begin position="1"/>
        <end position="29"/>
    </location>
</feature>
<feature type="compositionally biased region" description="Basic and acidic residues" evidence="1">
    <location>
        <begin position="183"/>
        <end position="194"/>
    </location>
</feature>
<dbReference type="InterPro" id="IPR036390">
    <property type="entry name" value="WH_DNA-bd_sf"/>
</dbReference>
<dbReference type="Gene3D" id="1.10.10.10">
    <property type="entry name" value="Winged helix-like DNA-binding domain superfamily/Winged helix DNA-binding domain"/>
    <property type="match status" value="1"/>
</dbReference>
<gene>
    <name evidence="3" type="ORF">EDC64_11577</name>
</gene>
<dbReference type="PANTHER" id="PTHR33164:SF13">
    <property type="entry name" value="4-HYDROXYPHENYLACETATE CATABOLISM PROTEIN"/>
    <property type="match status" value="1"/>
</dbReference>
<feature type="compositionally biased region" description="Polar residues" evidence="1">
    <location>
        <begin position="1"/>
        <end position="11"/>
    </location>
</feature>
<evidence type="ECO:0000259" key="2">
    <source>
        <dbReference type="PROSITE" id="PS50995"/>
    </source>
</evidence>
<dbReference type="SMART" id="SM00347">
    <property type="entry name" value="HTH_MARR"/>
    <property type="match status" value="1"/>
</dbReference>
<feature type="domain" description="HTH marR-type" evidence="2">
    <location>
        <begin position="34"/>
        <end position="166"/>
    </location>
</feature>
<dbReference type="GO" id="GO:0006950">
    <property type="term" value="P:response to stress"/>
    <property type="evidence" value="ECO:0007669"/>
    <property type="project" value="TreeGrafter"/>
</dbReference>
<dbReference type="PROSITE" id="PS50995">
    <property type="entry name" value="HTH_MARR_2"/>
    <property type="match status" value="1"/>
</dbReference>
<reference evidence="3 4" key="1">
    <citation type="submission" date="2019-03" db="EMBL/GenBank/DDBJ databases">
        <title>Genomic Encyclopedia of Type Strains, Phase IV (KMG-IV): sequencing the most valuable type-strain genomes for metagenomic binning, comparative biology and taxonomic classification.</title>
        <authorList>
            <person name="Goeker M."/>
        </authorList>
    </citation>
    <scope>NUCLEOTIDE SEQUENCE [LARGE SCALE GENOMIC DNA]</scope>
    <source>
        <strain evidence="3 4">DSM 9035</strain>
    </source>
</reference>
<dbReference type="GO" id="GO:0003700">
    <property type="term" value="F:DNA-binding transcription factor activity"/>
    <property type="evidence" value="ECO:0007669"/>
    <property type="project" value="InterPro"/>
</dbReference>
<dbReference type="InterPro" id="IPR012712">
    <property type="entry name" value="HpaR/FarR"/>
</dbReference>
<evidence type="ECO:0000313" key="3">
    <source>
        <dbReference type="EMBL" id="TCT02046.1"/>
    </source>
</evidence>
<dbReference type="SUPFAM" id="SSF46785">
    <property type="entry name" value="Winged helix' DNA-binding domain"/>
    <property type="match status" value="1"/>
</dbReference>
<dbReference type="GO" id="GO:0045892">
    <property type="term" value="P:negative regulation of DNA-templated transcription"/>
    <property type="evidence" value="ECO:0007669"/>
    <property type="project" value="InterPro"/>
</dbReference>
<dbReference type="RefSeq" id="WP_165933826.1">
    <property type="nucleotide sequence ID" value="NZ_SMAI01000015.1"/>
</dbReference>
<sequence>MRKGGSQTQDNSKPSARGARAAKPAAGSTLRGFSQSLPMSLLRAREAVMVHFRAHLNGVNLTEQQWRVLRALTATESTEVQSLAKAAFLLGPSLSRILKDLEARGLVVRRVSKEDMRRGHISISATGRRLVAEAGVRSEVIYAEITRRYGAENLAALQAMLGELEAVLADPIPDEPVPSKAARHNDAKPRAKRS</sequence>
<dbReference type="Pfam" id="PF12802">
    <property type="entry name" value="MarR_2"/>
    <property type="match status" value="1"/>
</dbReference>
<dbReference type="InterPro" id="IPR036388">
    <property type="entry name" value="WH-like_DNA-bd_sf"/>
</dbReference>
<dbReference type="InterPro" id="IPR000835">
    <property type="entry name" value="HTH_MarR-typ"/>
</dbReference>
<organism evidence="3 4">
    <name type="scientific">Aquabacter spiritensis</name>
    <dbReference type="NCBI Taxonomy" id="933073"/>
    <lineage>
        <taxon>Bacteria</taxon>
        <taxon>Pseudomonadati</taxon>
        <taxon>Pseudomonadota</taxon>
        <taxon>Alphaproteobacteria</taxon>
        <taxon>Hyphomicrobiales</taxon>
        <taxon>Xanthobacteraceae</taxon>
        <taxon>Aquabacter</taxon>
    </lineage>
</organism>
<evidence type="ECO:0000313" key="4">
    <source>
        <dbReference type="Proteomes" id="UP000294664"/>
    </source>
</evidence>
<dbReference type="Proteomes" id="UP000294664">
    <property type="component" value="Unassembled WGS sequence"/>
</dbReference>
<dbReference type="AlphaFoldDB" id="A0A4R3LQR3"/>